<feature type="region of interest" description="Disordered" evidence="2">
    <location>
        <begin position="173"/>
        <end position="305"/>
    </location>
</feature>
<feature type="compositionally biased region" description="Low complexity" evidence="2">
    <location>
        <begin position="193"/>
        <end position="207"/>
    </location>
</feature>
<evidence type="ECO:0000256" key="1">
    <source>
        <dbReference type="PROSITE-ProRule" id="PRU00175"/>
    </source>
</evidence>
<protein>
    <recommendedName>
        <fullName evidence="3">RING-type domain-containing protein</fullName>
    </recommendedName>
</protein>
<sequence>MAAHWRGNSHGAETSRQPPAPPQSGHRGGNNVRRLAASGIRPVTTGASGACLHGSCRATTTLSPADRSWEARSRFVAHAVSHPDRPKMLSPALSLPRQLELQEHHAVAEGTRMLADVECAVCCMAMHPEKELVVALPCGGDHCYHWRCLKPWFSKASFCPTCRGALKFRTRTAGGRQQSPCRTARASSPMRGAAAVTSARPASAARPGQETLSAGEKRCSGNESSGPQPRVSKLSFGSGGPSASFGSPSPRLVTLRDIPASSSGNTFSLSGQVVPRAASSCGRSRAQRDYDVENYARPDTARADD</sequence>
<proteinExistence type="predicted"/>
<evidence type="ECO:0000313" key="4">
    <source>
        <dbReference type="EMBL" id="KAL1503594.1"/>
    </source>
</evidence>
<dbReference type="InterPro" id="IPR013083">
    <property type="entry name" value="Znf_RING/FYVE/PHD"/>
</dbReference>
<dbReference type="EMBL" id="JBGBPQ010000021">
    <property type="protein sequence ID" value="KAL1503594.1"/>
    <property type="molecule type" value="Genomic_DNA"/>
</dbReference>
<keyword evidence="1" id="KW-0479">Metal-binding</keyword>
<evidence type="ECO:0000256" key="2">
    <source>
        <dbReference type="SAM" id="MobiDB-lite"/>
    </source>
</evidence>
<dbReference type="SUPFAM" id="SSF57850">
    <property type="entry name" value="RING/U-box"/>
    <property type="match status" value="1"/>
</dbReference>
<reference evidence="4 5" key="1">
    <citation type="journal article" date="2024" name="Science">
        <title>Giant polyketide synthase enzymes in the biosynthesis of giant marine polyether toxins.</title>
        <authorList>
            <person name="Fallon T.R."/>
            <person name="Shende V.V."/>
            <person name="Wierzbicki I.H."/>
            <person name="Pendleton A.L."/>
            <person name="Watervoot N.F."/>
            <person name="Auber R.P."/>
            <person name="Gonzalez D.J."/>
            <person name="Wisecaver J.H."/>
            <person name="Moore B.S."/>
        </authorList>
    </citation>
    <scope>NUCLEOTIDE SEQUENCE [LARGE SCALE GENOMIC DNA]</scope>
    <source>
        <strain evidence="4 5">12B1</strain>
    </source>
</reference>
<feature type="region of interest" description="Disordered" evidence="2">
    <location>
        <begin position="1"/>
        <end position="31"/>
    </location>
</feature>
<keyword evidence="1" id="KW-0862">Zinc</keyword>
<feature type="domain" description="RING-type" evidence="3">
    <location>
        <begin position="119"/>
        <end position="163"/>
    </location>
</feature>
<organism evidence="4 5">
    <name type="scientific">Prymnesium parvum</name>
    <name type="common">Toxic golden alga</name>
    <dbReference type="NCBI Taxonomy" id="97485"/>
    <lineage>
        <taxon>Eukaryota</taxon>
        <taxon>Haptista</taxon>
        <taxon>Haptophyta</taxon>
        <taxon>Prymnesiophyceae</taxon>
        <taxon>Prymnesiales</taxon>
        <taxon>Prymnesiaceae</taxon>
        <taxon>Prymnesium</taxon>
    </lineage>
</organism>
<dbReference type="Gene3D" id="3.30.40.10">
    <property type="entry name" value="Zinc/RING finger domain, C3HC4 (zinc finger)"/>
    <property type="match status" value="1"/>
</dbReference>
<gene>
    <name evidence="4" type="ORF">AB1Y20_012071</name>
</gene>
<dbReference type="GO" id="GO:0008270">
    <property type="term" value="F:zinc ion binding"/>
    <property type="evidence" value="ECO:0007669"/>
    <property type="project" value="UniProtKB-KW"/>
</dbReference>
<keyword evidence="1" id="KW-0863">Zinc-finger</keyword>
<dbReference type="InterPro" id="IPR001841">
    <property type="entry name" value="Znf_RING"/>
</dbReference>
<dbReference type="Pfam" id="PF13639">
    <property type="entry name" value="zf-RING_2"/>
    <property type="match status" value="1"/>
</dbReference>
<comment type="caution">
    <text evidence="4">The sequence shown here is derived from an EMBL/GenBank/DDBJ whole genome shotgun (WGS) entry which is preliminary data.</text>
</comment>
<feature type="compositionally biased region" description="Basic and acidic residues" evidence="2">
    <location>
        <begin position="286"/>
        <end position="305"/>
    </location>
</feature>
<dbReference type="PROSITE" id="PS50089">
    <property type="entry name" value="ZF_RING_2"/>
    <property type="match status" value="1"/>
</dbReference>
<dbReference type="Proteomes" id="UP001515480">
    <property type="component" value="Unassembled WGS sequence"/>
</dbReference>
<evidence type="ECO:0000313" key="5">
    <source>
        <dbReference type="Proteomes" id="UP001515480"/>
    </source>
</evidence>
<evidence type="ECO:0000259" key="3">
    <source>
        <dbReference type="PROSITE" id="PS50089"/>
    </source>
</evidence>
<keyword evidence="5" id="KW-1185">Reference proteome</keyword>
<accession>A0AB34IQ65</accession>
<name>A0AB34IQ65_PRYPA</name>
<feature type="compositionally biased region" description="Polar residues" evidence="2">
    <location>
        <begin position="260"/>
        <end position="271"/>
    </location>
</feature>
<feature type="compositionally biased region" description="Low complexity" evidence="2">
    <location>
        <begin position="241"/>
        <end position="250"/>
    </location>
</feature>
<dbReference type="AlphaFoldDB" id="A0AB34IQ65"/>